<gene>
    <name evidence="8" type="ORF">SAMN05421507_10318</name>
</gene>
<keyword evidence="9" id="KW-1185">Reference proteome</keyword>
<dbReference type="EC" id="2.3.1.47" evidence="2"/>
<reference evidence="9" key="1">
    <citation type="submission" date="2016-10" db="EMBL/GenBank/DDBJ databases">
        <authorList>
            <person name="Varghese N."/>
            <person name="Submissions S."/>
        </authorList>
    </citation>
    <scope>NUCLEOTIDE SEQUENCE [LARGE SCALE GENOMIC DNA]</scope>
    <source>
        <strain evidence="9">CGMCC 4.6609</strain>
    </source>
</reference>
<organism evidence="8 9">
    <name type="scientific">Lentzea jiangxiensis</name>
    <dbReference type="NCBI Taxonomy" id="641025"/>
    <lineage>
        <taxon>Bacteria</taxon>
        <taxon>Bacillati</taxon>
        <taxon>Actinomycetota</taxon>
        <taxon>Actinomycetes</taxon>
        <taxon>Pseudonocardiales</taxon>
        <taxon>Pseudonocardiaceae</taxon>
        <taxon>Lentzea</taxon>
    </lineage>
</organism>
<sequence>MGETGIIGGTSSLVREPVVDAFADLRAPRRADQARAMGMYPFFKAMTRHNGGTVVVDGEQYVLTGSNDYLGLTQDERVRKAARDAVDDFGMSCSGSRFLTGTLELHETLEAELADFLGKESALVFSAGFLSTASSVATLGGRRNILYFDSENHASMIDGSRLMANRPRRFEHNDAADLERLLKEDEGLPGGRVIYTEGVFSMSGHIGAIPEVVDVAKRYGARVVCDDAHATGVLGPHGEGSHVHFGLADDVDVVAGTFSKALASVGGFLAGTADVIDHVKHTARLLIFSTALPAPNIAASLAALRIIRSEPEHREQMWSKVDFMRRNLLGLGFDLLGSNSPIIPVLVGDESTAFQFWRGLWDEKVFATPAIPPAVSQGRSLIRTSFNNAHTPEHLERTLEAFEKVGRALRVIS</sequence>
<keyword evidence="4 6" id="KW-0663">Pyridoxal phosphate</keyword>
<accession>A0A1H0KPQ3</accession>
<comment type="catalytic activity">
    <reaction evidence="5">
        <text>6-carboxyhexanoyl-[ACP] + L-alanine + H(+) = (8S)-8-amino-7-oxononanoate + holo-[ACP] + CO2</text>
        <dbReference type="Rhea" id="RHEA:42288"/>
        <dbReference type="Rhea" id="RHEA-COMP:9685"/>
        <dbReference type="Rhea" id="RHEA-COMP:9955"/>
        <dbReference type="ChEBI" id="CHEBI:15378"/>
        <dbReference type="ChEBI" id="CHEBI:16526"/>
        <dbReference type="ChEBI" id="CHEBI:57972"/>
        <dbReference type="ChEBI" id="CHEBI:64479"/>
        <dbReference type="ChEBI" id="CHEBI:78846"/>
        <dbReference type="ChEBI" id="CHEBI:149468"/>
        <dbReference type="EC" id="2.3.1.47"/>
    </reaction>
</comment>
<dbReference type="Proteomes" id="UP000199691">
    <property type="component" value="Unassembled WGS sequence"/>
</dbReference>
<dbReference type="GO" id="GO:0008710">
    <property type="term" value="F:8-amino-7-oxononanoate synthase activity"/>
    <property type="evidence" value="ECO:0007669"/>
    <property type="project" value="UniProtKB-EC"/>
</dbReference>
<dbReference type="Gene3D" id="3.40.640.10">
    <property type="entry name" value="Type I PLP-dependent aspartate aminotransferase-like (Major domain)"/>
    <property type="match status" value="1"/>
</dbReference>
<dbReference type="InterPro" id="IPR015424">
    <property type="entry name" value="PyrdxlP-dep_Trfase"/>
</dbReference>
<dbReference type="Gene3D" id="3.90.1150.10">
    <property type="entry name" value="Aspartate Aminotransferase, domain 1"/>
    <property type="match status" value="1"/>
</dbReference>
<dbReference type="Pfam" id="PF00155">
    <property type="entry name" value="Aminotran_1_2"/>
    <property type="match status" value="1"/>
</dbReference>
<protein>
    <recommendedName>
        <fullName evidence="2">8-amino-7-oxononanoate synthase</fullName>
        <ecNumber evidence="2">2.3.1.47</ecNumber>
    </recommendedName>
</protein>
<dbReference type="InterPro" id="IPR004839">
    <property type="entry name" value="Aminotransferase_I/II_large"/>
</dbReference>
<dbReference type="SUPFAM" id="SSF53383">
    <property type="entry name" value="PLP-dependent transferases"/>
    <property type="match status" value="1"/>
</dbReference>
<evidence type="ECO:0000256" key="1">
    <source>
        <dbReference type="ARBA" id="ARBA00001933"/>
    </source>
</evidence>
<proteinExistence type="inferred from homology"/>
<dbReference type="PROSITE" id="PS00599">
    <property type="entry name" value="AA_TRANSFER_CLASS_2"/>
    <property type="match status" value="1"/>
</dbReference>
<dbReference type="InterPro" id="IPR001917">
    <property type="entry name" value="Aminotrans_II_pyridoxalP_BS"/>
</dbReference>
<evidence type="ECO:0000313" key="9">
    <source>
        <dbReference type="Proteomes" id="UP000199691"/>
    </source>
</evidence>
<feature type="domain" description="Aminotransferase class I/classII large" evidence="7">
    <location>
        <begin position="65"/>
        <end position="402"/>
    </location>
</feature>
<dbReference type="InterPro" id="IPR015421">
    <property type="entry name" value="PyrdxlP-dep_Trfase_major"/>
</dbReference>
<name>A0A1H0KPQ3_9PSEU</name>
<evidence type="ECO:0000256" key="3">
    <source>
        <dbReference type="ARBA" id="ARBA00022679"/>
    </source>
</evidence>
<comment type="similarity">
    <text evidence="6">Belongs to the class-II pyridoxal-phosphate-dependent aminotransferase family.</text>
</comment>
<dbReference type="InterPro" id="IPR015422">
    <property type="entry name" value="PyrdxlP-dep_Trfase_small"/>
</dbReference>
<dbReference type="InterPro" id="IPR050087">
    <property type="entry name" value="AON_synthase_class-II"/>
</dbReference>
<dbReference type="EMBL" id="FNIX01000003">
    <property type="protein sequence ID" value="SDO57763.1"/>
    <property type="molecule type" value="Genomic_DNA"/>
</dbReference>
<dbReference type="RefSeq" id="WP_090096797.1">
    <property type="nucleotide sequence ID" value="NZ_FNIX01000003.1"/>
</dbReference>
<evidence type="ECO:0000256" key="6">
    <source>
        <dbReference type="RuleBase" id="RU003693"/>
    </source>
</evidence>
<evidence type="ECO:0000256" key="2">
    <source>
        <dbReference type="ARBA" id="ARBA00013187"/>
    </source>
</evidence>
<dbReference type="PANTHER" id="PTHR13693:SF3">
    <property type="entry name" value="LD36009P"/>
    <property type="match status" value="1"/>
</dbReference>
<dbReference type="GO" id="GO:0030170">
    <property type="term" value="F:pyridoxal phosphate binding"/>
    <property type="evidence" value="ECO:0007669"/>
    <property type="project" value="InterPro"/>
</dbReference>
<comment type="cofactor">
    <cofactor evidence="1 6">
        <name>pyridoxal 5'-phosphate</name>
        <dbReference type="ChEBI" id="CHEBI:597326"/>
    </cofactor>
</comment>
<dbReference type="OrthoDB" id="9807157at2"/>
<evidence type="ECO:0000259" key="7">
    <source>
        <dbReference type="Pfam" id="PF00155"/>
    </source>
</evidence>
<dbReference type="PANTHER" id="PTHR13693">
    <property type="entry name" value="CLASS II AMINOTRANSFERASE/8-AMINO-7-OXONONANOATE SYNTHASE"/>
    <property type="match status" value="1"/>
</dbReference>
<evidence type="ECO:0000256" key="5">
    <source>
        <dbReference type="ARBA" id="ARBA00047715"/>
    </source>
</evidence>
<dbReference type="AlphaFoldDB" id="A0A1H0KPQ3"/>
<keyword evidence="3" id="KW-0808">Transferase</keyword>
<evidence type="ECO:0000256" key="4">
    <source>
        <dbReference type="ARBA" id="ARBA00022898"/>
    </source>
</evidence>
<evidence type="ECO:0000313" key="8">
    <source>
        <dbReference type="EMBL" id="SDO57763.1"/>
    </source>
</evidence>
<dbReference type="STRING" id="641025.SAMN05421507_10318"/>